<accession>D3EN02</accession>
<dbReference type="Pfam" id="PF00581">
    <property type="entry name" value="Rhodanese"/>
    <property type="match status" value="1"/>
</dbReference>
<dbReference type="PROSITE" id="PS50206">
    <property type="entry name" value="RHODANESE_3"/>
    <property type="match status" value="1"/>
</dbReference>
<dbReference type="SMART" id="SM00450">
    <property type="entry name" value="RHOD"/>
    <property type="match status" value="1"/>
</dbReference>
<reference evidence="2 3" key="1">
    <citation type="journal article" date="2010" name="Nature">
        <title>Metabolic streamlining in an open-ocean nitrogen-fixing cyanobacterium.</title>
        <authorList>
            <person name="Tripp H.J."/>
            <person name="Bench S.R."/>
            <person name="Turk K.A."/>
            <person name="Foster R.A."/>
            <person name="Desany B.A."/>
            <person name="Niazi F."/>
            <person name="Affourtit J.P."/>
            <person name="Zehr J.P."/>
        </authorList>
    </citation>
    <scope>NUCLEOTIDE SEQUENCE [LARGE SCALE GENOMIC DNA]</scope>
    <source>
        <strain evidence="3">ALOHA</strain>
    </source>
</reference>
<keyword evidence="2" id="KW-0808">Transferase</keyword>
<dbReference type="AlphaFoldDB" id="D3EN02"/>
<dbReference type="STRING" id="1453429.UCYN_00990"/>
<evidence type="ECO:0000313" key="3">
    <source>
        <dbReference type="Proteomes" id="UP000001405"/>
    </source>
</evidence>
<feature type="domain" description="Rhodanese" evidence="1">
    <location>
        <begin position="22"/>
        <end position="114"/>
    </location>
</feature>
<dbReference type="Gene3D" id="3.40.250.10">
    <property type="entry name" value="Rhodanese-like domain"/>
    <property type="match status" value="1"/>
</dbReference>
<gene>
    <name evidence="2" type="ordered locus">UCYN_00990</name>
</gene>
<dbReference type="PANTHER" id="PTHR43629">
    <property type="entry name" value="PEPTIDYL-PROLYL CIS-TRANS ISOMERASE"/>
    <property type="match status" value="1"/>
</dbReference>
<keyword evidence="3" id="KW-1185">Reference proteome</keyword>
<dbReference type="GO" id="GO:0016740">
    <property type="term" value="F:transferase activity"/>
    <property type="evidence" value="ECO:0007669"/>
    <property type="project" value="UniProtKB-KW"/>
</dbReference>
<organism evidence="3">
    <name type="scientific">Atelocyanobacterium thalassa (isolate ALOHA)</name>
    <dbReference type="NCBI Taxonomy" id="1453429"/>
    <lineage>
        <taxon>Bacteria</taxon>
        <taxon>Bacillati</taxon>
        <taxon>Cyanobacteriota</taxon>
        <taxon>Cyanophyceae</taxon>
        <taxon>Oscillatoriophycideae</taxon>
        <taxon>Chroococcales</taxon>
        <taxon>Aphanothecaceae</taxon>
        <taxon>Candidatus Atelocyanobacterium</taxon>
        <taxon>Candidatus Atelocyanobacterium thalassae</taxon>
    </lineage>
</organism>
<dbReference type="HOGENOM" id="CLU_089574_13_3_3"/>
<dbReference type="KEGG" id="cyu:UCYN_00990"/>
<evidence type="ECO:0000259" key="1">
    <source>
        <dbReference type="PROSITE" id="PS50206"/>
    </source>
</evidence>
<protein>
    <submittedName>
        <fullName evidence="2">Rhodanese-related sulfurtransferase</fullName>
    </submittedName>
</protein>
<name>D3EN02_ATETH</name>
<dbReference type="SUPFAM" id="SSF52821">
    <property type="entry name" value="Rhodanese/Cell cycle control phosphatase"/>
    <property type="match status" value="1"/>
</dbReference>
<evidence type="ECO:0000313" key="2">
    <source>
        <dbReference type="EMBL" id="ADB94852.1"/>
    </source>
</evidence>
<dbReference type="InterPro" id="IPR001763">
    <property type="entry name" value="Rhodanese-like_dom"/>
</dbReference>
<dbReference type="InterPro" id="IPR036873">
    <property type="entry name" value="Rhodanese-like_dom_sf"/>
</dbReference>
<dbReference type="PANTHER" id="PTHR43629:SF2">
    <property type="entry name" value="RHODANESE-LIKE_PPIC DOMAIN-CONTAINING PROTEIN 12, CHLOROPLASTIC"/>
    <property type="match status" value="1"/>
</dbReference>
<dbReference type="EMBL" id="CP001842">
    <property type="protein sequence ID" value="ADB94852.1"/>
    <property type="molecule type" value="Genomic_DNA"/>
</dbReference>
<dbReference type="OrthoDB" id="9800872at2"/>
<dbReference type="Proteomes" id="UP000001405">
    <property type="component" value="Chromosome"/>
</dbReference>
<dbReference type="InterPro" id="IPR052204">
    <property type="entry name" value="PpiC/parvulin_rotamase"/>
</dbReference>
<proteinExistence type="predicted"/>
<dbReference type="RefSeq" id="WP_012953517.1">
    <property type="nucleotide sequence ID" value="NC_013771.1"/>
</dbReference>
<sequence>MHQNQSIPTITVKKLAEYLIKDNSELQLIDVREPEEVKIAHIEKFKVFSLSKFPEWSQTIINDLDFDKETLVLCHHGVRSAQVCFWLLKNGFINVKNIEGGIAAYSLIIDNSIPQY</sequence>